<sequence>MQTVNIHAAKTHLSRLVDAAAAGEEILIARAGRPVARLVPLQEVAAMPRRQLGRLAGRIHVPDDFDAALPDDVVAIFERG</sequence>
<dbReference type="InterPro" id="IPR051416">
    <property type="entry name" value="phD-YefM_TA_antitoxins"/>
</dbReference>
<dbReference type="Proteomes" id="UP001518989">
    <property type="component" value="Unassembled WGS sequence"/>
</dbReference>
<keyword evidence="4" id="KW-1185">Reference proteome</keyword>
<dbReference type="RefSeq" id="WP_207420050.1">
    <property type="nucleotide sequence ID" value="NZ_CP061180.1"/>
</dbReference>
<proteinExistence type="inferred from homology"/>
<protein>
    <recommendedName>
        <fullName evidence="2">Antitoxin</fullName>
    </recommendedName>
</protein>
<comment type="function">
    <text evidence="2">Antitoxin component of a type II toxin-antitoxin (TA) system.</text>
</comment>
<dbReference type="EMBL" id="JACTNG010000024">
    <property type="protein sequence ID" value="MBO1081864.1"/>
    <property type="molecule type" value="Genomic_DNA"/>
</dbReference>
<evidence type="ECO:0000256" key="1">
    <source>
        <dbReference type="ARBA" id="ARBA00009981"/>
    </source>
</evidence>
<organism evidence="3 4">
    <name type="scientific">Roseomonas haemaphysalidis</name>
    <dbReference type="NCBI Taxonomy" id="2768162"/>
    <lineage>
        <taxon>Bacteria</taxon>
        <taxon>Pseudomonadati</taxon>
        <taxon>Pseudomonadota</taxon>
        <taxon>Alphaproteobacteria</taxon>
        <taxon>Acetobacterales</taxon>
        <taxon>Roseomonadaceae</taxon>
        <taxon>Roseomonas</taxon>
    </lineage>
</organism>
<comment type="similarity">
    <text evidence="1 2">Belongs to the phD/YefM antitoxin family.</text>
</comment>
<evidence type="ECO:0000313" key="4">
    <source>
        <dbReference type="Proteomes" id="UP001518989"/>
    </source>
</evidence>
<evidence type="ECO:0000313" key="3">
    <source>
        <dbReference type="EMBL" id="MBO1081864.1"/>
    </source>
</evidence>
<accession>A0ABS3KWL9</accession>
<dbReference type="InterPro" id="IPR036165">
    <property type="entry name" value="YefM-like_sf"/>
</dbReference>
<dbReference type="NCBIfam" id="TIGR01552">
    <property type="entry name" value="phd_fam"/>
    <property type="match status" value="1"/>
</dbReference>
<dbReference type="Pfam" id="PF02604">
    <property type="entry name" value="PhdYeFM_antitox"/>
    <property type="match status" value="1"/>
</dbReference>
<dbReference type="InterPro" id="IPR006442">
    <property type="entry name" value="Antitoxin_Phd/YefM"/>
</dbReference>
<reference evidence="3 4" key="1">
    <citation type="submission" date="2020-09" db="EMBL/GenBank/DDBJ databases">
        <title>Roseomonas.</title>
        <authorList>
            <person name="Zhu W."/>
        </authorList>
    </citation>
    <scope>NUCLEOTIDE SEQUENCE [LARGE SCALE GENOMIC DNA]</scope>
    <source>
        <strain evidence="3 4">573</strain>
    </source>
</reference>
<dbReference type="SUPFAM" id="SSF143120">
    <property type="entry name" value="YefM-like"/>
    <property type="match status" value="1"/>
</dbReference>
<dbReference type="Gene3D" id="3.40.1620.10">
    <property type="entry name" value="YefM-like domain"/>
    <property type="match status" value="1"/>
</dbReference>
<evidence type="ECO:0000256" key="2">
    <source>
        <dbReference type="RuleBase" id="RU362080"/>
    </source>
</evidence>
<gene>
    <name evidence="3" type="ORF">IAI61_22840</name>
</gene>
<dbReference type="PANTHER" id="PTHR35377">
    <property type="entry name" value="ANTITOXIN VAPB49-RELATED-RELATED"/>
    <property type="match status" value="1"/>
</dbReference>
<dbReference type="PANTHER" id="PTHR35377:SF4">
    <property type="entry name" value="PREVENT-HOST-DEATH FAMILY PROTEIN"/>
    <property type="match status" value="1"/>
</dbReference>
<name>A0ABS3KWL9_9PROT</name>
<comment type="caution">
    <text evidence="3">The sequence shown here is derived from an EMBL/GenBank/DDBJ whole genome shotgun (WGS) entry which is preliminary data.</text>
</comment>